<evidence type="ECO:0000313" key="4">
    <source>
        <dbReference type="Proteomes" id="UP000266188"/>
    </source>
</evidence>
<dbReference type="PANTHER" id="PTHR35205">
    <property type="entry name" value="NB-ARC AND TPR DOMAIN PROTEIN"/>
    <property type="match status" value="1"/>
</dbReference>
<accession>A0A3A2Z6V2</accession>
<feature type="domain" description="Aminoglycoside phosphotransferase" evidence="2">
    <location>
        <begin position="2"/>
        <end position="64"/>
    </location>
</feature>
<dbReference type="InterPro" id="IPR002575">
    <property type="entry name" value="Aminoglycoside_PTrfase"/>
</dbReference>
<evidence type="ECO:0000259" key="2">
    <source>
        <dbReference type="Pfam" id="PF01636"/>
    </source>
</evidence>
<dbReference type="SUPFAM" id="SSF56112">
    <property type="entry name" value="Protein kinase-like (PK-like)"/>
    <property type="match status" value="1"/>
</dbReference>
<proteinExistence type="predicted"/>
<dbReference type="EMBL" id="MVGC01000486">
    <property type="protein sequence ID" value="RJE18828.1"/>
    <property type="molecule type" value="Genomic_DNA"/>
</dbReference>
<dbReference type="Gene3D" id="3.40.50.300">
    <property type="entry name" value="P-loop containing nucleotide triphosphate hydrolases"/>
    <property type="match status" value="1"/>
</dbReference>
<gene>
    <name evidence="3" type="ORF">PHISCL_08829</name>
</gene>
<name>A0A3A2Z6V2_9EURO</name>
<dbReference type="InterPro" id="IPR027417">
    <property type="entry name" value="P-loop_NTPase"/>
</dbReference>
<dbReference type="Pfam" id="PF01636">
    <property type="entry name" value="APH"/>
    <property type="match status" value="1"/>
</dbReference>
<dbReference type="PANTHER" id="PTHR35205:SF1">
    <property type="entry name" value="ZU5 DOMAIN-CONTAINING PROTEIN"/>
    <property type="match status" value="1"/>
</dbReference>
<dbReference type="InterPro" id="IPR011009">
    <property type="entry name" value="Kinase-like_dom_sf"/>
</dbReference>
<dbReference type="InterPro" id="IPR002182">
    <property type="entry name" value="NB-ARC"/>
</dbReference>
<reference evidence="4" key="1">
    <citation type="submission" date="2017-02" db="EMBL/GenBank/DDBJ databases">
        <authorList>
            <person name="Tafer H."/>
            <person name="Lopandic K."/>
        </authorList>
    </citation>
    <scope>NUCLEOTIDE SEQUENCE [LARGE SCALE GENOMIC DNA]</scope>
    <source>
        <strain evidence="4">CBS 366.77</strain>
    </source>
</reference>
<dbReference type="SUPFAM" id="SSF52540">
    <property type="entry name" value="P-loop containing nucleoside triphosphate hydrolases"/>
    <property type="match status" value="1"/>
</dbReference>
<evidence type="ECO:0000259" key="1">
    <source>
        <dbReference type="Pfam" id="PF00931"/>
    </source>
</evidence>
<dbReference type="Pfam" id="PF00931">
    <property type="entry name" value="NB-ARC"/>
    <property type="match status" value="1"/>
</dbReference>
<dbReference type="AlphaFoldDB" id="A0A3A2Z6V2"/>
<organism evidence="3 4">
    <name type="scientific">Aspergillus sclerotialis</name>
    <dbReference type="NCBI Taxonomy" id="2070753"/>
    <lineage>
        <taxon>Eukaryota</taxon>
        <taxon>Fungi</taxon>
        <taxon>Dikarya</taxon>
        <taxon>Ascomycota</taxon>
        <taxon>Pezizomycotina</taxon>
        <taxon>Eurotiomycetes</taxon>
        <taxon>Eurotiomycetidae</taxon>
        <taxon>Eurotiales</taxon>
        <taxon>Aspergillaceae</taxon>
        <taxon>Aspergillus</taxon>
        <taxon>Aspergillus subgen. Polypaecilum</taxon>
    </lineage>
</organism>
<keyword evidence="4" id="KW-1185">Reference proteome</keyword>
<dbReference type="Proteomes" id="UP000266188">
    <property type="component" value="Unassembled WGS sequence"/>
</dbReference>
<dbReference type="OrthoDB" id="6161812at2759"/>
<protein>
    <submittedName>
        <fullName evidence="3">NB-ARC domain protein</fullName>
    </submittedName>
</protein>
<dbReference type="Gene3D" id="3.90.1200.10">
    <property type="match status" value="1"/>
</dbReference>
<sequence>MPPAEPYTFTHSDLTDVNIIVENGHLTGIIDWELSGYFPVWWEYVCTTIGDSDEDKDWKALLRKYMHDDYMDAREFWLDYYYLSEFPERGWSTTPPPPIAPTRVFHQLAKEPLQAPAPPRDGTALQRLMICAHWVGDWHPFLSRFQAWSTTIVFCKSVVDSTNLEDYFAKQWTLTIKACSERMEPYDRRIIRSFRTYQDIQEHIFTEQDEEASEAALHELAMLQPRLIDLKIFSEFFSTQLSSTLDTGIFWGLLGLLLTLALQSDETMRQIVQMLKKLGRNCHDFILHCRKSPAVTKEDKESSFDIFLRIVSFLADAVQLLRKAEDDLSESVYNSERQPSAWPQLTEKFTVAVEDIEDMLNRLERVATIYQRQYQGDLSSWLSYLSLSPHASRGTAQLPCYVLPPIQTTRFFDRDDAIEKIDSHFRHSDSTAPLRSLALYGMRGVGKSHVAMKYLEKKLATEEYDAMFWVNAESSVSIQQSFTDIALRLKLPDTGAATHDENRMILKGWLQQTTCKWMVVYDNAETSELLRDYWPLSGSTGRILITTRNHSLGFDPADAGLEVLPWDTDTGSRFLLHLLAGQISAELLANEAKSAYSLSEKLSGHALALSNMCGLIHRRSWSISELVEVYDRSRDFKDGLDTVWRLSFESLQPDCATLLSVFTFCAPDGIPQSLFETNEATENLTDDMLRYLDPDRLVVCVGPAQGE</sequence>
<dbReference type="GO" id="GO:0043531">
    <property type="term" value="F:ADP binding"/>
    <property type="evidence" value="ECO:0007669"/>
    <property type="project" value="InterPro"/>
</dbReference>
<evidence type="ECO:0000313" key="3">
    <source>
        <dbReference type="EMBL" id="RJE18828.1"/>
    </source>
</evidence>
<comment type="caution">
    <text evidence="3">The sequence shown here is derived from an EMBL/GenBank/DDBJ whole genome shotgun (WGS) entry which is preliminary data.</text>
</comment>
<feature type="domain" description="NB-ARC" evidence="1">
    <location>
        <begin position="415"/>
        <end position="552"/>
    </location>
</feature>